<evidence type="ECO:0000313" key="2">
    <source>
        <dbReference type="EMBL" id="CAA9338292.1"/>
    </source>
</evidence>
<accession>A0A6J4LNG4</accession>
<feature type="non-terminal residue" evidence="2">
    <location>
        <position position="350"/>
    </location>
</feature>
<evidence type="ECO:0000256" key="1">
    <source>
        <dbReference type="SAM" id="MobiDB-lite"/>
    </source>
</evidence>
<feature type="compositionally biased region" description="Gly residues" evidence="1">
    <location>
        <begin position="253"/>
        <end position="267"/>
    </location>
</feature>
<feature type="compositionally biased region" description="Basic residues" evidence="1">
    <location>
        <begin position="339"/>
        <end position="350"/>
    </location>
</feature>
<feature type="region of interest" description="Disordered" evidence="1">
    <location>
        <begin position="1"/>
        <end position="350"/>
    </location>
</feature>
<proteinExistence type="predicted"/>
<sequence length="350" mass="36347">GPPPVARGCSAGAHRAPQDRQHGRPGGVVRCARGAGRARRLLPRWVATPTQGERAAAARGARGRLRPRRPDTLAGAGGRDAEQHSAADVRQRRAVRQGGGPRGAPHRDGPRGPGRARRRRGPSVRDPAPLPVAGAGEGGVHRVLRGLAARRAVRRPPGGAGRVARPRHPGADRALGAPRRSGAVHPRRRRRGGPPAPPRRLRAAARPPRGTARGRAGPLEPEPRPGGGRGAARDERGAPHPGGQRGGLQAARPGGGPDDGPQCGPGAGAAPAGAPGVGRERRTCPEPGAGRRPAGDRRARRRQPRQPAARSCHGRRPGPVDVGLRRLGRLTRGGAAPRAGRRRSRSLTCL</sequence>
<protein>
    <submittedName>
        <fullName evidence="2">Uncharacterized protein</fullName>
    </submittedName>
</protein>
<gene>
    <name evidence="2" type="ORF">AVDCRST_MAG36-1279</name>
</gene>
<organism evidence="2">
    <name type="scientific">uncultured Nocardioidaceae bacterium</name>
    <dbReference type="NCBI Taxonomy" id="253824"/>
    <lineage>
        <taxon>Bacteria</taxon>
        <taxon>Bacillati</taxon>
        <taxon>Actinomycetota</taxon>
        <taxon>Actinomycetes</taxon>
        <taxon>Propionibacteriales</taxon>
        <taxon>Nocardioidaceae</taxon>
        <taxon>environmental samples</taxon>
    </lineage>
</organism>
<feature type="compositionally biased region" description="Low complexity" evidence="1">
    <location>
        <begin position="204"/>
        <end position="219"/>
    </location>
</feature>
<feature type="compositionally biased region" description="Basic and acidic residues" evidence="1">
    <location>
        <begin position="79"/>
        <end position="91"/>
    </location>
</feature>
<feature type="non-terminal residue" evidence="2">
    <location>
        <position position="1"/>
    </location>
</feature>
<name>A0A6J4LNG4_9ACTN</name>
<dbReference type="AlphaFoldDB" id="A0A6J4LNG4"/>
<dbReference type="EMBL" id="CADCUH010000076">
    <property type="protein sequence ID" value="CAA9338292.1"/>
    <property type="molecule type" value="Genomic_DNA"/>
</dbReference>
<reference evidence="2" key="1">
    <citation type="submission" date="2020-02" db="EMBL/GenBank/DDBJ databases">
        <authorList>
            <person name="Meier V. D."/>
        </authorList>
    </citation>
    <scope>NUCLEOTIDE SEQUENCE</scope>
    <source>
        <strain evidence="2">AVDCRST_MAG36</strain>
    </source>
</reference>